<protein>
    <recommendedName>
        <fullName evidence="14">DNA-binding protein SATB1</fullName>
    </recommendedName>
</protein>
<feature type="domain" description="CMP" evidence="11">
    <location>
        <begin position="1"/>
        <end position="63"/>
    </location>
</feature>
<comment type="subcellular location">
    <subcellularLocation>
        <location evidence="1 7 8">Nucleus</location>
    </subcellularLocation>
</comment>
<feature type="region of interest" description="Disordered" evidence="9">
    <location>
        <begin position="418"/>
        <end position="449"/>
    </location>
</feature>
<dbReference type="FunFam" id="1.10.10.60:FF:000169">
    <property type="entry name" value="DNA-binding protein SATB1"/>
    <property type="match status" value="1"/>
</dbReference>
<feature type="compositionally biased region" description="Low complexity" evidence="9">
    <location>
        <begin position="137"/>
        <end position="152"/>
    </location>
</feature>
<dbReference type="GO" id="GO:0005634">
    <property type="term" value="C:nucleus"/>
    <property type="evidence" value="ECO:0007669"/>
    <property type="project" value="UniProtKB-SubCell"/>
</dbReference>
<keyword evidence="2" id="KW-0677">Repeat</keyword>
<feature type="domain" description="Homeobox" evidence="10">
    <location>
        <begin position="178"/>
        <end position="235"/>
    </location>
</feature>
<reference evidence="12 13" key="1">
    <citation type="submission" date="2015-01" db="EMBL/GenBank/DDBJ databases">
        <title>Evolution of Trichinella species and genotypes.</title>
        <authorList>
            <person name="Korhonen P.K."/>
            <person name="Edoardo P."/>
            <person name="Giuseppe L.R."/>
            <person name="Gasser R.B."/>
        </authorList>
    </citation>
    <scope>NUCLEOTIDE SEQUENCE [LARGE SCALE GENOMIC DNA]</scope>
    <source>
        <strain evidence="12">ISS588</strain>
    </source>
</reference>
<evidence type="ECO:0008006" key="14">
    <source>
        <dbReference type="Google" id="ProtNLM"/>
    </source>
</evidence>
<dbReference type="PANTHER" id="PTHR15116:SF16">
    <property type="entry name" value="DEFECTIVE PROVENTRICULUS, ISOFORM A"/>
    <property type="match status" value="1"/>
</dbReference>
<dbReference type="PROSITE" id="PS50071">
    <property type="entry name" value="HOMEOBOX_2"/>
    <property type="match status" value="2"/>
</dbReference>
<dbReference type="GO" id="GO:0006338">
    <property type="term" value="P:chromatin remodeling"/>
    <property type="evidence" value="ECO:0007669"/>
    <property type="project" value="InterPro"/>
</dbReference>
<dbReference type="Proteomes" id="UP000054805">
    <property type="component" value="Unassembled WGS sequence"/>
</dbReference>
<dbReference type="Pfam" id="PF00046">
    <property type="entry name" value="Homeodomain"/>
    <property type="match status" value="1"/>
</dbReference>
<evidence type="ECO:0000313" key="12">
    <source>
        <dbReference type="EMBL" id="KRZ29987.1"/>
    </source>
</evidence>
<keyword evidence="13" id="KW-1185">Reference proteome</keyword>
<keyword evidence="4 7" id="KW-0238">DNA-binding</keyword>
<feature type="compositionally biased region" description="Low complexity" evidence="9">
    <location>
        <begin position="419"/>
        <end position="449"/>
    </location>
</feature>
<sequence>MPTDGIFTTDNPSKDDTLDQGTIQVKNWKPLSFEELTDDPDVEVENLLKDISNHLTLRIITKQSDHAVSDCLRDMKDRLLQTMWQKLPQIGNDIHLPQLKGLVTNLVQGDGPPAVDAQLMHLFNVWLEQLSKTKVSSSSTQSQWPSSSTSQSNGDNGSTGVGKSGIGHCSSRFNPTLEIPKLERWFRETPNPTRQKLLQYMTLMNNSSYRKHSSKITYQQICNWFINARATMRNRSWPNRRFDGQPTRGGQEPMEQGDSWPLSSSSSSSSRSLTGGRRQPSAVASSSSTSSSTLTLNSSTGAQLGGGCCGVGSPPSMSANSLGTVAEISSSVAPVLAELDLDSGGDVGLAVTGGSASSPQAQQVGSDHSNGQSPSASSRTSGDMSINVKDDSDAADQQALYFGQALAGCQSGGDVGSPTLLATGATENGGTTTTAPGSGSGGSTSNTSPLFNISANRTRLMFDPLTELPMLERWFEENPHPSWVQVDQFTEMLNVMPYRQTYPPVSSHNVKIWFKNRRAKFKRNLVGTIKVVDSGANTNATPASVSVKGEQAAQAANN</sequence>
<dbReference type="EMBL" id="JYDS01000039">
    <property type="protein sequence ID" value="KRZ29987.1"/>
    <property type="molecule type" value="Genomic_DNA"/>
</dbReference>
<feature type="region of interest" description="Disordered" evidence="9">
    <location>
        <begin position="537"/>
        <end position="558"/>
    </location>
</feature>
<keyword evidence="5 7" id="KW-0371">Homeobox</keyword>
<dbReference type="CDD" id="cd00086">
    <property type="entry name" value="homeodomain"/>
    <property type="match status" value="2"/>
</dbReference>
<feature type="compositionally biased region" description="Polar residues" evidence="9">
    <location>
        <begin position="354"/>
        <end position="384"/>
    </location>
</feature>
<feature type="domain" description="Homeobox" evidence="10">
    <location>
        <begin position="467"/>
        <end position="524"/>
    </location>
</feature>
<dbReference type="AlphaFoldDB" id="A0A0V1J4U1"/>
<evidence type="ECO:0000256" key="1">
    <source>
        <dbReference type="ARBA" id="ARBA00004123"/>
    </source>
</evidence>
<evidence type="ECO:0000256" key="6">
    <source>
        <dbReference type="ARBA" id="ARBA00023242"/>
    </source>
</evidence>
<accession>A0A0V1J4U1</accession>
<dbReference type="InterPro" id="IPR001356">
    <property type="entry name" value="HD"/>
</dbReference>
<evidence type="ECO:0000259" key="11">
    <source>
        <dbReference type="PROSITE" id="PS51982"/>
    </source>
</evidence>
<dbReference type="SMART" id="SM00389">
    <property type="entry name" value="HOX"/>
    <property type="match status" value="2"/>
</dbReference>
<evidence type="ECO:0000259" key="10">
    <source>
        <dbReference type="PROSITE" id="PS50071"/>
    </source>
</evidence>
<keyword evidence="6 7" id="KW-0539">Nucleus</keyword>
<evidence type="ECO:0000256" key="5">
    <source>
        <dbReference type="ARBA" id="ARBA00023155"/>
    </source>
</evidence>
<dbReference type="GO" id="GO:0000978">
    <property type="term" value="F:RNA polymerase II cis-regulatory region sequence-specific DNA binding"/>
    <property type="evidence" value="ECO:0007669"/>
    <property type="project" value="TreeGrafter"/>
</dbReference>
<evidence type="ECO:0000256" key="8">
    <source>
        <dbReference type="RuleBase" id="RU000682"/>
    </source>
</evidence>
<dbReference type="InterPro" id="IPR038224">
    <property type="entry name" value="SATB_ULD_sf"/>
</dbReference>
<evidence type="ECO:0000256" key="9">
    <source>
        <dbReference type="SAM" id="MobiDB-lite"/>
    </source>
</evidence>
<dbReference type="Gene3D" id="3.10.20.710">
    <property type="entry name" value="SATB, ubiquitin-like oligomerisation domain"/>
    <property type="match status" value="1"/>
</dbReference>
<keyword evidence="3" id="KW-0832">Ubl conjugation</keyword>
<feature type="region of interest" description="Disordered" evidence="9">
    <location>
        <begin position="137"/>
        <end position="169"/>
    </location>
</feature>
<feature type="region of interest" description="Disordered" evidence="9">
    <location>
        <begin position="236"/>
        <end position="297"/>
    </location>
</feature>
<feature type="compositionally biased region" description="Low complexity" evidence="9">
    <location>
        <begin position="285"/>
        <end position="297"/>
    </location>
</feature>
<dbReference type="InterPro" id="IPR032392">
    <property type="entry name" value="ULD"/>
</dbReference>
<feature type="DNA-binding region" description="Homeobox" evidence="7">
    <location>
        <begin position="180"/>
        <end position="236"/>
    </location>
</feature>
<evidence type="ECO:0000256" key="7">
    <source>
        <dbReference type="PROSITE-ProRule" id="PRU00108"/>
    </source>
</evidence>
<evidence type="ECO:0000256" key="3">
    <source>
        <dbReference type="ARBA" id="ARBA00022843"/>
    </source>
</evidence>
<dbReference type="Pfam" id="PF16534">
    <property type="entry name" value="ULD"/>
    <property type="match status" value="1"/>
</dbReference>
<evidence type="ECO:0000313" key="13">
    <source>
        <dbReference type="Proteomes" id="UP000054805"/>
    </source>
</evidence>
<dbReference type="InterPro" id="IPR009057">
    <property type="entry name" value="Homeodomain-like_sf"/>
</dbReference>
<feature type="DNA-binding region" description="Homeobox" evidence="7">
    <location>
        <begin position="469"/>
        <end position="525"/>
    </location>
</feature>
<dbReference type="PROSITE" id="PS51982">
    <property type="entry name" value="CMP"/>
    <property type="match status" value="1"/>
</dbReference>
<gene>
    <name evidence="12" type="ORF">T4B_9249</name>
</gene>
<feature type="region of interest" description="Disordered" evidence="9">
    <location>
        <begin position="350"/>
        <end position="389"/>
    </location>
</feature>
<organism evidence="12 13">
    <name type="scientific">Trichinella pseudospiralis</name>
    <name type="common">Parasitic roundworm</name>
    <dbReference type="NCBI Taxonomy" id="6337"/>
    <lineage>
        <taxon>Eukaryota</taxon>
        <taxon>Metazoa</taxon>
        <taxon>Ecdysozoa</taxon>
        <taxon>Nematoda</taxon>
        <taxon>Enoplea</taxon>
        <taxon>Dorylaimia</taxon>
        <taxon>Trichinellida</taxon>
        <taxon>Trichinellidae</taxon>
        <taxon>Trichinella</taxon>
    </lineage>
</organism>
<dbReference type="SUPFAM" id="SSF46689">
    <property type="entry name" value="Homeodomain-like"/>
    <property type="match status" value="2"/>
</dbReference>
<dbReference type="GO" id="GO:0000981">
    <property type="term" value="F:DNA-binding transcription factor activity, RNA polymerase II-specific"/>
    <property type="evidence" value="ECO:0007669"/>
    <property type="project" value="TreeGrafter"/>
</dbReference>
<proteinExistence type="predicted"/>
<evidence type="ECO:0000256" key="4">
    <source>
        <dbReference type="ARBA" id="ARBA00023125"/>
    </source>
</evidence>
<feature type="compositionally biased region" description="Low complexity" evidence="9">
    <location>
        <begin position="263"/>
        <end position="272"/>
    </location>
</feature>
<dbReference type="InterPro" id="IPR039673">
    <property type="entry name" value="SATB1/SATB2"/>
</dbReference>
<dbReference type="PANTHER" id="PTHR15116">
    <property type="entry name" value="DNA-BINDING PROTEIN SATB FAMILY MEMBER"/>
    <property type="match status" value="1"/>
</dbReference>
<comment type="caution">
    <text evidence="12">The sequence shown here is derived from an EMBL/GenBank/DDBJ whole genome shotgun (WGS) entry which is preliminary data.</text>
</comment>
<evidence type="ECO:0000256" key="2">
    <source>
        <dbReference type="ARBA" id="ARBA00022737"/>
    </source>
</evidence>
<dbReference type="Gene3D" id="1.10.10.60">
    <property type="entry name" value="Homeodomain-like"/>
    <property type="match status" value="2"/>
</dbReference>
<name>A0A0V1J4U1_TRIPS</name>